<proteinExistence type="predicted"/>
<dbReference type="InterPro" id="IPR038740">
    <property type="entry name" value="BioF2-like_GNAT_dom"/>
</dbReference>
<organism evidence="2 3">
    <name type="scientific">Lederbergia galactosidilytica</name>
    <dbReference type="NCBI Taxonomy" id="217031"/>
    <lineage>
        <taxon>Bacteria</taxon>
        <taxon>Bacillati</taxon>
        <taxon>Bacillota</taxon>
        <taxon>Bacilli</taxon>
        <taxon>Bacillales</taxon>
        <taxon>Bacillaceae</taxon>
        <taxon>Lederbergia</taxon>
    </lineage>
</organism>
<dbReference type="Proteomes" id="UP000077881">
    <property type="component" value="Unassembled WGS sequence"/>
</dbReference>
<reference evidence="2 3" key="1">
    <citation type="submission" date="2015-05" db="EMBL/GenBank/DDBJ databases">
        <title>Comparison of genome.</title>
        <authorList>
            <person name="Zheng Z."/>
            <person name="Sun M."/>
        </authorList>
    </citation>
    <scope>NUCLEOTIDE SEQUENCE [LARGE SCALE GENOMIC DNA]</scope>
    <source>
        <strain evidence="2 3">G25-74</strain>
    </source>
</reference>
<evidence type="ECO:0000313" key="2">
    <source>
        <dbReference type="EMBL" id="OAK67796.1"/>
    </source>
</evidence>
<feature type="domain" description="BioF2-like acetyltransferase" evidence="1">
    <location>
        <begin position="197"/>
        <end position="308"/>
    </location>
</feature>
<sequence>MMELFQKVNLAKIQWSQYRNGAEISGYFEEMMEHGAQVYIKNVDVEFYLLAVDDLLLPLTKTNGNPFNSYVVSPFSHYVSYAIEELRELQQPLLEHCLKSVLQCLGLFLKWGKIDKVVMVNNWLLSTNLYEMITEQQVKEMTLFLQKRFPQETIMFRSLASSLHPRLISSLHEQQAIFVPSRSIYLFYPEKFSQISKKKRKTIRRDQRFLQKSGYWVDDKVSPIEMERVLELYNQLYLKKYSYFNPQFTLKYLQNAYERNLLGFRTLKRGNRIDGVVGFITCNGVMTTPLLGYDTTMSRKVGLYRLCSMIQTEQSLQTGLLLHRSAGAGNFKRNRGAVNEVEYSSIIVSHLPIGRRIAWKTLAFLLNRIGVPLLKKFEL</sequence>
<gene>
    <name evidence="2" type="ORF">ABB05_18895</name>
</gene>
<accession>A0A177ZIL7</accession>
<keyword evidence="3" id="KW-1185">Reference proteome</keyword>
<dbReference type="AlphaFoldDB" id="A0A177ZIL7"/>
<dbReference type="Pfam" id="PF13480">
    <property type="entry name" value="Acetyltransf_6"/>
    <property type="match status" value="1"/>
</dbReference>
<protein>
    <recommendedName>
        <fullName evidence="1">BioF2-like acetyltransferase domain-containing protein</fullName>
    </recommendedName>
</protein>
<dbReference type="STRING" id="217031.ABB05_18895"/>
<dbReference type="EMBL" id="LDJR01000059">
    <property type="protein sequence ID" value="OAK67796.1"/>
    <property type="molecule type" value="Genomic_DNA"/>
</dbReference>
<dbReference type="PATRIC" id="fig|217031.6.peg.4102"/>
<dbReference type="InterPro" id="IPR016181">
    <property type="entry name" value="Acyl_CoA_acyltransferase"/>
</dbReference>
<evidence type="ECO:0000313" key="3">
    <source>
        <dbReference type="Proteomes" id="UP000077881"/>
    </source>
</evidence>
<dbReference type="SUPFAM" id="SSF55729">
    <property type="entry name" value="Acyl-CoA N-acyltransferases (Nat)"/>
    <property type="match status" value="1"/>
</dbReference>
<name>A0A177ZIL7_9BACI</name>
<evidence type="ECO:0000259" key="1">
    <source>
        <dbReference type="Pfam" id="PF13480"/>
    </source>
</evidence>
<comment type="caution">
    <text evidence="2">The sequence shown here is derived from an EMBL/GenBank/DDBJ whole genome shotgun (WGS) entry which is preliminary data.</text>
</comment>